<dbReference type="GO" id="GO:0008409">
    <property type="term" value="F:5'-3' exonuclease activity"/>
    <property type="evidence" value="ECO:0007669"/>
    <property type="project" value="InterPro"/>
</dbReference>
<evidence type="ECO:0000259" key="6">
    <source>
        <dbReference type="Pfam" id="PF01368"/>
    </source>
</evidence>
<dbReference type="Pfam" id="PF02272">
    <property type="entry name" value="DHHA1"/>
    <property type="match status" value="1"/>
</dbReference>
<dbReference type="STRING" id="200991.AUC31_02920"/>
<dbReference type="GO" id="GO:0006281">
    <property type="term" value="P:DNA repair"/>
    <property type="evidence" value="ECO:0007669"/>
    <property type="project" value="InterPro"/>
</dbReference>
<evidence type="ECO:0000259" key="7">
    <source>
        <dbReference type="Pfam" id="PF02272"/>
    </source>
</evidence>
<gene>
    <name evidence="10" type="ORF">AUC31_02920</name>
</gene>
<dbReference type="GO" id="GO:0006310">
    <property type="term" value="P:DNA recombination"/>
    <property type="evidence" value="ECO:0007669"/>
    <property type="project" value="InterPro"/>
</dbReference>
<reference evidence="10" key="1">
    <citation type="submission" date="2016-01" db="EMBL/GenBank/DDBJ databases">
        <title>Complete genome of Planococcus rifietoensis type strain M8.</title>
        <authorList>
            <person name="See-Too W.S."/>
        </authorList>
    </citation>
    <scope>NUCLEOTIDE SEQUENCE [LARGE SCALE GENOMIC DNA]</scope>
    <source>
        <strain evidence="10">M8</strain>
    </source>
</reference>
<dbReference type="OrthoDB" id="9809852at2"/>
<dbReference type="PANTHER" id="PTHR30255:SF2">
    <property type="entry name" value="SINGLE-STRANDED-DNA-SPECIFIC EXONUCLEASE RECJ"/>
    <property type="match status" value="1"/>
</dbReference>
<dbReference type="InterPro" id="IPR004610">
    <property type="entry name" value="RecJ"/>
</dbReference>
<dbReference type="Gene3D" id="3.10.310.30">
    <property type="match status" value="1"/>
</dbReference>
<dbReference type="InterPro" id="IPR003156">
    <property type="entry name" value="DHHA1_dom"/>
</dbReference>
<accession>A0A0U2J6M7</accession>
<name>A0A0U2J6M7_9BACL</name>
<dbReference type="Gene3D" id="3.90.1640.30">
    <property type="match status" value="1"/>
</dbReference>
<protein>
    <recommendedName>
        <fullName evidence="2">Single-stranded-DNA-specific exonuclease RecJ</fullName>
    </recommendedName>
</protein>
<keyword evidence="4" id="KW-0378">Hydrolase</keyword>
<dbReference type="Pfam" id="PF10141">
    <property type="entry name" value="ssDNA-exonuc_C"/>
    <property type="match status" value="1"/>
</dbReference>
<sequence>MIESKKRWQLTSPDEQAVQNLQEALSLSSVLAKILVTRGIDTVEKAQEFLDVELSGIHNPFLMKDMDVAVARIQQAIEAEEKILVYGDYDADGVTSTTVMMTVLQDLGADVSFKIPNRFDHGYGPNAELFKEAHAEGINLIVTVDNGVSGIEPVRLANELGMDVIISDHHDIGDELPDALAVIHPRHPEGQYPFGELAGVGVAFKMAQALYGDIPDHLTELVAIGTIADLVPLHGENRVLVKEGLRALQDSPMPAIVALADVAGVKQRDITEETIGFMFGPRINAIGRLQSADPAVRMFMTDDPSEARSLADGLDVLNKERQAIVKAISEQAIEQVEARYGEQLPHVIVVSQEGWNPGVVGIVASKLTEKFYRPSIVLSLDLANGKAKGSARSIEGFHLYNELAKNRDILPHFGGHPMAAGMTLAAGDVDELRERLNEQAKASLTAEDLVPVVSIDIPVTLDEVDTDTIEGMRRLAPFGMGFAKPKFYLNGVKVAGIRKIGASQAHLKMELAQNGSTLDAVGFGIGELGDELTPDVKIDVIGDLQINEWNGRKKPQLLVEDIRTDEWQLFDIRGIRQVSRWSKLIPKQNQVFVAFQKETEAVFSSLLEGPIVAAQALAESDSGKDHLVLLDLPDSEEQLSAVLKQLRPKRVYAHFYAQESQYFERIPDRDQFKWLFGFVKKRGTFDFKKNGEELAKHKGWSRETLFFMLQVFFELGFVTLNNGITEIAQAPGKRDLSEAPAYKKRERQIALEQKLLYASYRDLKDWFDAQVSAKEEELWI</sequence>
<keyword evidence="11" id="KW-1185">Reference proteome</keyword>
<dbReference type="KEGG" id="prt:AUC31_02920"/>
<evidence type="ECO:0000256" key="3">
    <source>
        <dbReference type="ARBA" id="ARBA00022722"/>
    </source>
</evidence>
<dbReference type="PANTHER" id="PTHR30255">
    <property type="entry name" value="SINGLE-STRANDED-DNA-SPECIFIC EXONUCLEASE RECJ"/>
    <property type="match status" value="1"/>
</dbReference>
<keyword evidence="5 10" id="KW-0269">Exonuclease</keyword>
<dbReference type="Pfam" id="PF01368">
    <property type="entry name" value="DHH"/>
    <property type="match status" value="1"/>
</dbReference>
<comment type="similarity">
    <text evidence="1">Belongs to the RecJ family.</text>
</comment>
<feature type="domain" description="RecJ OB" evidence="9">
    <location>
        <begin position="455"/>
        <end position="561"/>
    </location>
</feature>
<dbReference type="InterPro" id="IPR018779">
    <property type="entry name" value="RecJ_C"/>
</dbReference>
<evidence type="ECO:0000256" key="1">
    <source>
        <dbReference type="ARBA" id="ARBA00005915"/>
    </source>
</evidence>
<feature type="domain" description="DHHA1" evidence="7">
    <location>
        <begin position="347"/>
        <end position="441"/>
    </location>
</feature>
<evidence type="ECO:0000256" key="5">
    <source>
        <dbReference type="ARBA" id="ARBA00022839"/>
    </source>
</evidence>
<proteinExistence type="inferred from homology"/>
<evidence type="ECO:0000313" key="11">
    <source>
        <dbReference type="Proteomes" id="UP000067683"/>
    </source>
</evidence>
<dbReference type="Pfam" id="PF17768">
    <property type="entry name" value="RecJ_OB"/>
    <property type="match status" value="1"/>
</dbReference>
<evidence type="ECO:0000259" key="8">
    <source>
        <dbReference type="Pfam" id="PF10141"/>
    </source>
</evidence>
<dbReference type="InterPro" id="IPR038763">
    <property type="entry name" value="DHH_sf"/>
</dbReference>
<dbReference type="InterPro" id="IPR051673">
    <property type="entry name" value="SSDNA_exonuclease_RecJ"/>
</dbReference>
<feature type="domain" description="DDH" evidence="6">
    <location>
        <begin position="82"/>
        <end position="226"/>
    </location>
</feature>
<dbReference type="Proteomes" id="UP000067683">
    <property type="component" value="Chromosome"/>
</dbReference>
<feature type="domain" description="Single-stranded-DNA-specific exonuclease RecJ C-terminal" evidence="8">
    <location>
        <begin position="568"/>
        <end position="767"/>
    </location>
</feature>
<dbReference type="EMBL" id="CP013659">
    <property type="protein sequence ID" value="ALS74274.1"/>
    <property type="molecule type" value="Genomic_DNA"/>
</dbReference>
<keyword evidence="3" id="KW-0540">Nuclease</keyword>
<dbReference type="NCBIfam" id="TIGR00644">
    <property type="entry name" value="recJ"/>
    <property type="match status" value="1"/>
</dbReference>
<dbReference type="GO" id="GO:0003676">
    <property type="term" value="F:nucleic acid binding"/>
    <property type="evidence" value="ECO:0007669"/>
    <property type="project" value="InterPro"/>
</dbReference>
<dbReference type="AlphaFoldDB" id="A0A0U2J6M7"/>
<evidence type="ECO:0000259" key="9">
    <source>
        <dbReference type="Pfam" id="PF17768"/>
    </source>
</evidence>
<dbReference type="SUPFAM" id="SSF64182">
    <property type="entry name" value="DHH phosphoesterases"/>
    <property type="match status" value="1"/>
</dbReference>
<dbReference type="InterPro" id="IPR001667">
    <property type="entry name" value="DDH_dom"/>
</dbReference>
<dbReference type="InterPro" id="IPR041122">
    <property type="entry name" value="RecJ_OB"/>
</dbReference>
<evidence type="ECO:0000256" key="2">
    <source>
        <dbReference type="ARBA" id="ARBA00019841"/>
    </source>
</evidence>
<dbReference type="RefSeq" id="WP_058380981.1">
    <property type="nucleotide sequence ID" value="NZ_CP013659.2"/>
</dbReference>
<organism evidence="10 11">
    <name type="scientific">Planococcus rifietoensis</name>
    <dbReference type="NCBI Taxonomy" id="200991"/>
    <lineage>
        <taxon>Bacteria</taxon>
        <taxon>Bacillati</taxon>
        <taxon>Bacillota</taxon>
        <taxon>Bacilli</taxon>
        <taxon>Bacillales</taxon>
        <taxon>Caryophanaceae</taxon>
        <taxon>Planococcus</taxon>
    </lineage>
</organism>
<evidence type="ECO:0000256" key="4">
    <source>
        <dbReference type="ARBA" id="ARBA00022801"/>
    </source>
</evidence>
<evidence type="ECO:0000313" key="10">
    <source>
        <dbReference type="EMBL" id="ALS74274.1"/>
    </source>
</evidence>